<evidence type="ECO:0000313" key="3">
    <source>
        <dbReference type="EMBL" id="QEC79423.1"/>
    </source>
</evidence>
<evidence type="ECO:0000313" key="4">
    <source>
        <dbReference type="Proteomes" id="UP000321362"/>
    </source>
</evidence>
<dbReference type="Pfam" id="PF06094">
    <property type="entry name" value="GGACT"/>
    <property type="match status" value="1"/>
</dbReference>
<reference evidence="3 4" key="1">
    <citation type="journal article" date="2013" name="J. Microbiol.">
        <title>Mucilaginibacter ginsenosidivorax sp. nov., with ginsenoside converting activity isolated from sediment.</title>
        <authorList>
            <person name="Kim J.K."/>
            <person name="Choi T.E."/>
            <person name="Liu Q.M."/>
            <person name="Park H.Y."/>
            <person name="Yi T.H."/>
            <person name="Yoon M.H."/>
            <person name="Kim S.C."/>
            <person name="Im W.T."/>
        </authorList>
    </citation>
    <scope>NUCLEOTIDE SEQUENCE [LARGE SCALE GENOMIC DNA]</scope>
    <source>
        <strain evidence="3 4">KHI28</strain>
    </source>
</reference>
<feature type="transmembrane region" description="Helical" evidence="1">
    <location>
        <begin position="12"/>
        <end position="32"/>
    </location>
</feature>
<gene>
    <name evidence="3" type="ORF">FSB76_27025</name>
</gene>
<proteinExistence type="predicted"/>
<keyword evidence="1" id="KW-1133">Transmembrane helix</keyword>
<dbReference type="SUPFAM" id="SSF110857">
    <property type="entry name" value="Gamma-glutamyl cyclotransferase-like"/>
    <property type="match status" value="1"/>
</dbReference>
<name>A0A5B8W6I8_9SPHI</name>
<feature type="domain" description="Gamma-glutamylcyclotransferase AIG2-like" evidence="2">
    <location>
        <begin position="30"/>
        <end position="152"/>
    </location>
</feature>
<dbReference type="InterPro" id="IPR036568">
    <property type="entry name" value="GGCT-like_sf"/>
</dbReference>
<keyword evidence="4" id="KW-1185">Reference proteome</keyword>
<dbReference type="Gene3D" id="3.10.490.10">
    <property type="entry name" value="Gamma-glutamyl cyclotransferase-like"/>
    <property type="match status" value="1"/>
</dbReference>
<organism evidence="3 4">
    <name type="scientific">Mucilaginibacter ginsenosidivorax</name>
    <dbReference type="NCBI Taxonomy" id="862126"/>
    <lineage>
        <taxon>Bacteria</taxon>
        <taxon>Pseudomonadati</taxon>
        <taxon>Bacteroidota</taxon>
        <taxon>Sphingobacteriia</taxon>
        <taxon>Sphingobacteriales</taxon>
        <taxon>Sphingobacteriaceae</taxon>
        <taxon>Mucilaginibacter</taxon>
    </lineage>
</organism>
<dbReference type="InterPro" id="IPR009288">
    <property type="entry name" value="AIG2-like_dom"/>
</dbReference>
<dbReference type="KEGG" id="mgk:FSB76_27025"/>
<keyword evidence="3" id="KW-0808">Transferase</keyword>
<dbReference type="EMBL" id="CP042437">
    <property type="protein sequence ID" value="QEC79423.1"/>
    <property type="molecule type" value="Genomic_DNA"/>
</dbReference>
<keyword evidence="1" id="KW-0472">Membrane</keyword>
<dbReference type="InterPro" id="IPR013024">
    <property type="entry name" value="GGCT-like"/>
</dbReference>
<dbReference type="AlphaFoldDB" id="A0A5B8W6I8"/>
<protein>
    <submittedName>
        <fullName evidence="3">Gamma-glutamylcyclotransferase</fullName>
    </submittedName>
</protein>
<evidence type="ECO:0000256" key="1">
    <source>
        <dbReference type="SAM" id="Phobius"/>
    </source>
</evidence>
<dbReference type="GO" id="GO:0016740">
    <property type="term" value="F:transferase activity"/>
    <property type="evidence" value="ECO:0007669"/>
    <property type="project" value="UniProtKB-KW"/>
</dbReference>
<dbReference type="CDD" id="cd06661">
    <property type="entry name" value="GGCT_like"/>
    <property type="match status" value="1"/>
</dbReference>
<dbReference type="Proteomes" id="UP000321362">
    <property type="component" value="Chromosome"/>
</dbReference>
<evidence type="ECO:0000259" key="2">
    <source>
        <dbReference type="Pfam" id="PF06094"/>
    </source>
</evidence>
<accession>A0A5B8W6I8</accession>
<sequence length="160" mass="18154">MPLVFTSIHTFLLLPLFTVVYIMITINQYLFVYGTLLEQGNTYAQYLQQHCTLIGGGKFGGILYDVGHYPGATIDAITGRYVYGSIYLMDDAEKILPVIDEYEGIGAQEAKPHEYTRQLIEIDTEQGPVVCWVYIYNWPTDNLPEVPGGDYIRYIGPKKQ</sequence>
<keyword evidence="1" id="KW-0812">Transmembrane</keyword>